<keyword evidence="9" id="KW-1185">Reference proteome</keyword>
<feature type="transmembrane region" description="Helical" evidence="7">
    <location>
        <begin position="74"/>
        <end position="99"/>
    </location>
</feature>
<comment type="caution">
    <text evidence="8">The sequence shown here is derived from an EMBL/GenBank/DDBJ whole genome shotgun (WGS) entry which is preliminary data.</text>
</comment>
<keyword evidence="6 7" id="KW-0472">Membrane</keyword>
<keyword evidence="5 7" id="KW-1133">Transmembrane helix</keyword>
<dbReference type="InterPro" id="IPR003370">
    <property type="entry name" value="Chromate_transpt"/>
</dbReference>
<dbReference type="InterPro" id="IPR052518">
    <property type="entry name" value="CHR_Transporter"/>
</dbReference>
<dbReference type="Pfam" id="PF02417">
    <property type="entry name" value="Chromate_transp"/>
    <property type="match status" value="1"/>
</dbReference>
<accession>A0ABT7UQC3</accession>
<dbReference type="Proteomes" id="UP001529380">
    <property type="component" value="Unassembled WGS sequence"/>
</dbReference>
<dbReference type="RefSeq" id="WP_289599269.1">
    <property type="nucleotide sequence ID" value="NZ_JAUDCL010000004.1"/>
</dbReference>
<name>A0ABT7UQC3_9FIRM</name>
<evidence type="ECO:0000256" key="2">
    <source>
        <dbReference type="ARBA" id="ARBA00005262"/>
    </source>
</evidence>
<evidence type="ECO:0000256" key="7">
    <source>
        <dbReference type="SAM" id="Phobius"/>
    </source>
</evidence>
<feature type="transmembrane region" description="Helical" evidence="7">
    <location>
        <begin position="138"/>
        <end position="154"/>
    </location>
</feature>
<evidence type="ECO:0000256" key="6">
    <source>
        <dbReference type="ARBA" id="ARBA00023136"/>
    </source>
</evidence>
<keyword evidence="3" id="KW-1003">Cell membrane</keyword>
<dbReference type="EMBL" id="JAUDCL010000004">
    <property type="protein sequence ID" value="MDM8200435.1"/>
    <property type="molecule type" value="Genomic_DNA"/>
</dbReference>
<proteinExistence type="inferred from homology"/>
<dbReference type="PANTHER" id="PTHR43663">
    <property type="entry name" value="CHROMATE TRANSPORT PROTEIN-RELATED"/>
    <property type="match status" value="1"/>
</dbReference>
<feature type="transmembrane region" description="Helical" evidence="7">
    <location>
        <begin position="111"/>
        <end position="131"/>
    </location>
</feature>
<dbReference type="PANTHER" id="PTHR43663:SF1">
    <property type="entry name" value="CHROMATE TRANSPORTER"/>
    <property type="match status" value="1"/>
</dbReference>
<comment type="subcellular location">
    <subcellularLocation>
        <location evidence="1">Cell membrane</location>
        <topology evidence="1">Multi-pass membrane protein</topology>
    </subcellularLocation>
</comment>
<feature type="transmembrane region" description="Helical" evidence="7">
    <location>
        <begin position="48"/>
        <end position="67"/>
    </location>
</feature>
<keyword evidence="4 7" id="KW-0812">Transmembrane</keyword>
<protein>
    <submittedName>
        <fullName evidence="8">Chromate transporter</fullName>
    </submittedName>
</protein>
<feature type="transmembrane region" description="Helical" evidence="7">
    <location>
        <begin position="7"/>
        <end position="28"/>
    </location>
</feature>
<comment type="similarity">
    <text evidence="2">Belongs to the chromate ion transporter (CHR) (TC 2.A.51) family.</text>
</comment>
<evidence type="ECO:0000313" key="9">
    <source>
        <dbReference type="Proteomes" id="UP001529380"/>
    </source>
</evidence>
<evidence type="ECO:0000256" key="4">
    <source>
        <dbReference type="ARBA" id="ARBA00022692"/>
    </source>
</evidence>
<evidence type="ECO:0000256" key="1">
    <source>
        <dbReference type="ARBA" id="ARBA00004651"/>
    </source>
</evidence>
<gene>
    <name evidence="8" type="ORF">QUW08_03870</name>
</gene>
<organism evidence="8 9">
    <name type="scientific">Allofournierella massiliensis</name>
    <dbReference type="NCBI Taxonomy" id="1650663"/>
    <lineage>
        <taxon>Bacteria</taxon>
        <taxon>Bacillati</taxon>
        <taxon>Bacillota</taxon>
        <taxon>Clostridia</taxon>
        <taxon>Eubacteriales</taxon>
        <taxon>Oscillospiraceae</taxon>
        <taxon>Allofournierella</taxon>
    </lineage>
</organism>
<sequence>MKILGEMFLTFMQVGGLTFGGGYAMLPILQREVVEKRGWATDEELTDYFAVGQCTPGIIAVNTATFVGQKQAGVLGGIVATLGIVAPSLVIISVLAGFINTFAELAVVKNAFAGIRVCVCVLIFNAVCKLWKGSVKSKLALAIFAVVTLGSLFFDLSPVLFVVVAAVLGICLEQFAPAARKSKKEGEV</sequence>
<evidence type="ECO:0000256" key="5">
    <source>
        <dbReference type="ARBA" id="ARBA00022989"/>
    </source>
</evidence>
<reference evidence="8 9" key="1">
    <citation type="submission" date="2023-06" db="EMBL/GenBank/DDBJ databases">
        <title>Identification and characterization of horizontal gene transfer across gut microbiota members of farm animals based on homology search.</title>
        <authorList>
            <person name="Schwarzerova J."/>
            <person name="Nykrynova M."/>
            <person name="Jureckova K."/>
            <person name="Cejkova D."/>
            <person name="Rychlik I."/>
        </authorList>
    </citation>
    <scope>NUCLEOTIDE SEQUENCE [LARGE SCALE GENOMIC DNA]</scope>
    <source>
        <strain evidence="8 9">ET340</strain>
    </source>
</reference>
<evidence type="ECO:0000256" key="3">
    <source>
        <dbReference type="ARBA" id="ARBA00022475"/>
    </source>
</evidence>
<evidence type="ECO:0000313" key="8">
    <source>
        <dbReference type="EMBL" id="MDM8200435.1"/>
    </source>
</evidence>